<dbReference type="OrthoDB" id="40134at2759"/>
<dbReference type="PANTHER" id="PTHR22950:SF683">
    <property type="entry name" value="AMINO ACID TRANSPORTER (EUROFUNG)"/>
    <property type="match status" value="1"/>
</dbReference>
<proteinExistence type="inferred from homology"/>
<evidence type="ECO:0000256" key="1">
    <source>
        <dbReference type="ARBA" id="ARBA00004141"/>
    </source>
</evidence>
<dbReference type="Gene3D" id="1.20.1740.10">
    <property type="entry name" value="Amino acid/polyamine transporter I"/>
    <property type="match status" value="1"/>
</dbReference>
<comment type="caution">
    <text evidence="8">The sequence shown here is derived from an EMBL/GenBank/DDBJ whole genome shotgun (WGS) entry which is preliminary data.</text>
</comment>
<keyword evidence="5 6" id="KW-0472">Membrane</keyword>
<evidence type="ECO:0000313" key="8">
    <source>
        <dbReference type="EMBL" id="KAH6662399.1"/>
    </source>
</evidence>
<evidence type="ECO:0000259" key="7">
    <source>
        <dbReference type="Pfam" id="PF01490"/>
    </source>
</evidence>
<feature type="transmembrane region" description="Helical" evidence="6">
    <location>
        <begin position="230"/>
        <end position="251"/>
    </location>
</feature>
<keyword evidence="3 6" id="KW-0812">Transmembrane</keyword>
<dbReference type="Proteomes" id="UP000770015">
    <property type="component" value="Unassembled WGS sequence"/>
</dbReference>
<feature type="transmembrane region" description="Helical" evidence="6">
    <location>
        <begin position="410"/>
        <end position="438"/>
    </location>
</feature>
<accession>A0A9P8UYD5</accession>
<dbReference type="AlphaFoldDB" id="A0A9P8UYD5"/>
<keyword evidence="4 6" id="KW-1133">Transmembrane helix</keyword>
<dbReference type="FunFam" id="1.20.1740.10:FF:000039">
    <property type="entry name" value="Neutral amino acid transporter (Eurofung)"/>
    <property type="match status" value="1"/>
</dbReference>
<feature type="transmembrane region" description="Helical" evidence="6">
    <location>
        <begin position="345"/>
        <end position="369"/>
    </location>
</feature>
<dbReference type="GO" id="GO:0015179">
    <property type="term" value="F:L-amino acid transmembrane transporter activity"/>
    <property type="evidence" value="ECO:0007669"/>
    <property type="project" value="TreeGrafter"/>
</dbReference>
<feature type="transmembrane region" description="Helical" evidence="6">
    <location>
        <begin position="263"/>
        <end position="285"/>
    </location>
</feature>
<feature type="transmembrane region" description="Helical" evidence="6">
    <location>
        <begin position="155"/>
        <end position="172"/>
    </location>
</feature>
<gene>
    <name evidence="8" type="ORF">F5X68DRAFT_251877</name>
</gene>
<comment type="similarity">
    <text evidence="2">Belongs to the amino acid/polyamine transporter 2 family.</text>
</comment>
<name>A0A9P8UYD5_9PEZI</name>
<dbReference type="GO" id="GO:0016020">
    <property type="term" value="C:membrane"/>
    <property type="evidence" value="ECO:0007669"/>
    <property type="project" value="UniProtKB-SubCell"/>
</dbReference>
<evidence type="ECO:0000256" key="2">
    <source>
        <dbReference type="ARBA" id="ARBA00008066"/>
    </source>
</evidence>
<dbReference type="Pfam" id="PF01490">
    <property type="entry name" value="Aa_trans"/>
    <property type="match status" value="1"/>
</dbReference>
<comment type="subcellular location">
    <subcellularLocation>
        <location evidence="1">Membrane</location>
        <topology evidence="1">Multi-pass membrane protein</topology>
    </subcellularLocation>
</comment>
<feature type="domain" description="Amino acid transporter transmembrane" evidence="7">
    <location>
        <begin position="44"/>
        <end position="438"/>
    </location>
</feature>
<reference evidence="8" key="1">
    <citation type="journal article" date="2021" name="Nat. Commun.">
        <title>Genetic determinants of endophytism in the Arabidopsis root mycobiome.</title>
        <authorList>
            <person name="Mesny F."/>
            <person name="Miyauchi S."/>
            <person name="Thiergart T."/>
            <person name="Pickel B."/>
            <person name="Atanasova L."/>
            <person name="Karlsson M."/>
            <person name="Huettel B."/>
            <person name="Barry K.W."/>
            <person name="Haridas S."/>
            <person name="Chen C."/>
            <person name="Bauer D."/>
            <person name="Andreopoulos W."/>
            <person name="Pangilinan J."/>
            <person name="LaButti K."/>
            <person name="Riley R."/>
            <person name="Lipzen A."/>
            <person name="Clum A."/>
            <person name="Drula E."/>
            <person name="Henrissat B."/>
            <person name="Kohler A."/>
            <person name="Grigoriev I.V."/>
            <person name="Martin F.M."/>
            <person name="Hacquard S."/>
        </authorList>
    </citation>
    <scope>NUCLEOTIDE SEQUENCE</scope>
    <source>
        <strain evidence="8">MPI-SDFR-AT-0117</strain>
    </source>
</reference>
<evidence type="ECO:0000313" key="9">
    <source>
        <dbReference type="Proteomes" id="UP000770015"/>
    </source>
</evidence>
<feature type="transmembrane region" description="Helical" evidence="6">
    <location>
        <begin position="179"/>
        <end position="202"/>
    </location>
</feature>
<feature type="transmembrane region" description="Helical" evidence="6">
    <location>
        <begin position="305"/>
        <end position="324"/>
    </location>
</feature>
<organism evidence="8 9">
    <name type="scientific">Plectosphaerella plurivora</name>
    <dbReference type="NCBI Taxonomy" id="936078"/>
    <lineage>
        <taxon>Eukaryota</taxon>
        <taxon>Fungi</taxon>
        <taxon>Dikarya</taxon>
        <taxon>Ascomycota</taxon>
        <taxon>Pezizomycotina</taxon>
        <taxon>Sordariomycetes</taxon>
        <taxon>Hypocreomycetidae</taxon>
        <taxon>Glomerellales</taxon>
        <taxon>Plectosphaerellaceae</taxon>
        <taxon>Plectosphaerella</taxon>
    </lineage>
</organism>
<dbReference type="EMBL" id="JAGSXJ010000046">
    <property type="protein sequence ID" value="KAH6662399.1"/>
    <property type="molecule type" value="Genomic_DNA"/>
</dbReference>
<feature type="transmembrane region" description="Helical" evidence="6">
    <location>
        <begin position="375"/>
        <end position="398"/>
    </location>
</feature>
<evidence type="ECO:0000256" key="3">
    <source>
        <dbReference type="ARBA" id="ARBA00022692"/>
    </source>
</evidence>
<evidence type="ECO:0000256" key="6">
    <source>
        <dbReference type="SAM" id="Phobius"/>
    </source>
</evidence>
<keyword evidence="9" id="KW-1185">Reference proteome</keyword>
<dbReference type="InterPro" id="IPR013057">
    <property type="entry name" value="AA_transpt_TM"/>
</dbReference>
<sequence length="463" mass="49478">MAQEKMKIPSSSDAEHAGEVVEGVVENDAVFGEITEEGPNYRNVGWVGTAGLMMKTQIGLGVLSFPSVFDTLGMIPGVILLCVIGGITTWSDYIVGVFKLNHRQIYSVDDVGQLLFGRLGKEALAVAFMGMLTAGAAMLGLSICFNALSEHGACTAIFVAVTFVAIFCLSTIRTLGRITWLAIVGVVSIITAVFIVTIAVGIQDRPATAPPDTEWKSDYKLFGNPTFTEAMSAVSSVIFAYAGTGAFFPIVSEMREPQHYTRALILCQSVVTVVYLVVSIVVYYYCGSYVASPALGSAGLLIKKVSYGVALPGLLVSGVLLAHVSSKYIFVRMLRGTKHLASNSWTHWATWLGCSFITCLVAYIMASAIPVFNGIVSLAGALFGTLLSFQPMGCMWLYDNWTQGKESPTIRWRLMVAWSVFVIASGTFLMVAGTYGAIDGIVVSYRATGGTGAWSCADNSNSS</sequence>
<dbReference type="PANTHER" id="PTHR22950">
    <property type="entry name" value="AMINO ACID TRANSPORTER"/>
    <property type="match status" value="1"/>
</dbReference>
<evidence type="ECO:0000256" key="4">
    <source>
        <dbReference type="ARBA" id="ARBA00022989"/>
    </source>
</evidence>
<feature type="transmembrane region" description="Helical" evidence="6">
    <location>
        <begin position="123"/>
        <end position="149"/>
    </location>
</feature>
<evidence type="ECO:0000256" key="5">
    <source>
        <dbReference type="ARBA" id="ARBA00023136"/>
    </source>
</evidence>
<protein>
    <submittedName>
        <fullName evidence="8">Transmembrane amino acid transporter protein-domain-containing protein</fullName>
    </submittedName>
</protein>
<feature type="transmembrane region" description="Helical" evidence="6">
    <location>
        <begin position="74"/>
        <end position="95"/>
    </location>
</feature>